<name>A0ABN2N8Q5_9PSEU</name>
<feature type="domain" description="HTH lysR-type" evidence="5">
    <location>
        <begin position="20"/>
        <end position="77"/>
    </location>
</feature>
<keyword evidence="2" id="KW-0805">Transcription regulation</keyword>
<dbReference type="Gene3D" id="1.10.10.10">
    <property type="entry name" value="Winged helix-like DNA-binding domain superfamily/Winged helix DNA-binding domain"/>
    <property type="match status" value="1"/>
</dbReference>
<dbReference type="PROSITE" id="PS50931">
    <property type="entry name" value="HTH_LYSR"/>
    <property type="match status" value="1"/>
</dbReference>
<dbReference type="InterPro" id="IPR005119">
    <property type="entry name" value="LysR_subst-bd"/>
</dbReference>
<evidence type="ECO:0000256" key="1">
    <source>
        <dbReference type="ARBA" id="ARBA00009437"/>
    </source>
</evidence>
<evidence type="ECO:0000313" key="6">
    <source>
        <dbReference type="EMBL" id="GAA1857897.1"/>
    </source>
</evidence>
<comment type="similarity">
    <text evidence="1">Belongs to the LysR transcriptional regulatory family.</text>
</comment>
<dbReference type="InterPro" id="IPR000847">
    <property type="entry name" value="LysR_HTH_N"/>
</dbReference>
<dbReference type="InterPro" id="IPR036388">
    <property type="entry name" value="WH-like_DNA-bd_sf"/>
</dbReference>
<dbReference type="SUPFAM" id="SSF53850">
    <property type="entry name" value="Periplasmic binding protein-like II"/>
    <property type="match status" value="1"/>
</dbReference>
<evidence type="ECO:0000256" key="4">
    <source>
        <dbReference type="ARBA" id="ARBA00023163"/>
    </source>
</evidence>
<reference evidence="6 7" key="1">
    <citation type="journal article" date="2019" name="Int. J. Syst. Evol. Microbiol.">
        <title>The Global Catalogue of Microorganisms (GCM) 10K type strain sequencing project: providing services to taxonomists for standard genome sequencing and annotation.</title>
        <authorList>
            <consortium name="The Broad Institute Genomics Platform"/>
            <consortium name="The Broad Institute Genome Sequencing Center for Infectious Disease"/>
            <person name="Wu L."/>
            <person name="Ma J."/>
        </authorList>
    </citation>
    <scope>NUCLEOTIDE SEQUENCE [LARGE SCALE GENOMIC DNA]</scope>
    <source>
        <strain evidence="6 7">JCM 16009</strain>
    </source>
</reference>
<sequence length="317" mass="33613">MDLVVGGDVDGHRRQALERLTLAEIEAFIAVAELGSFTAAAKRLHLTQPATTGRIQRIEAALHTQLLTRTTRRVELTAAGERLLAGVDPLLDQLDAFLGGFIEDGDGVSGRVVLASTPHLATSFLQPVLPSFQARHPGVEVVVLDLEYDDVLPAVDGGEADLALLTAPATERPGGVALGSDEVVVVLRADHPLRGAGRIEPAALADLQLSAIRPYQLVVDQLTAAARAATGGRAPSVRWMSSLTTLLGLLDTGGLQAALMTGRAASRHGIPADRLISVGGVDIRRYYSLFPSRYSARRNRVALLATHLEESLPFARG</sequence>
<dbReference type="CDD" id="cd05466">
    <property type="entry name" value="PBP2_LTTR_substrate"/>
    <property type="match status" value="1"/>
</dbReference>
<dbReference type="Pfam" id="PF03466">
    <property type="entry name" value="LysR_substrate"/>
    <property type="match status" value="1"/>
</dbReference>
<dbReference type="Proteomes" id="UP001500449">
    <property type="component" value="Unassembled WGS sequence"/>
</dbReference>
<dbReference type="Pfam" id="PF00126">
    <property type="entry name" value="HTH_1"/>
    <property type="match status" value="1"/>
</dbReference>
<keyword evidence="4" id="KW-0804">Transcription</keyword>
<keyword evidence="3" id="KW-0238">DNA-binding</keyword>
<protein>
    <recommendedName>
        <fullName evidence="5">HTH lysR-type domain-containing protein</fullName>
    </recommendedName>
</protein>
<dbReference type="RefSeq" id="WP_344419745.1">
    <property type="nucleotide sequence ID" value="NZ_BAAAQK010000016.1"/>
</dbReference>
<dbReference type="PANTHER" id="PTHR30346:SF28">
    <property type="entry name" value="HTH-TYPE TRANSCRIPTIONAL REGULATOR CYNR"/>
    <property type="match status" value="1"/>
</dbReference>
<dbReference type="InterPro" id="IPR036390">
    <property type="entry name" value="WH_DNA-bd_sf"/>
</dbReference>
<dbReference type="PANTHER" id="PTHR30346">
    <property type="entry name" value="TRANSCRIPTIONAL DUAL REGULATOR HCAR-RELATED"/>
    <property type="match status" value="1"/>
</dbReference>
<proteinExistence type="inferred from homology"/>
<dbReference type="Gene3D" id="3.40.190.10">
    <property type="entry name" value="Periplasmic binding protein-like II"/>
    <property type="match status" value="2"/>
</dbReference>
<dbReference type="PRINTS" id="PR00039">
    <property type="entry name" value="HTHLYSR"/>
</dbReference>
<evidence type="ECO:0000313" key="7">
    <source>
        <dbReference type="Proteomes" id="UP001500449"/>
    </source>
</evidence>
<dbReference type="EMBL" id="BAAAQK010000016">
    <property type="protein sequence ID" value="GAA1857897.1"/>
    <property type="molecule type" value="Genomic_DNA"/>
</dbReference>
<evidence type="ECO:0000256" key="2">
    <source>
        <dbReference type="ARBA" id="ARBA00023015"/>
    </source>
</evidence>
<gene>
    <name evidence="6" type="ORF">GCM10009836_42550</name>
</gene>
<evidence type="ECO:0000256" key="3">
    <source>
        <dbReference type="ARBA" id="ARBA00023125"/>
    </source>
</evidence>
<dbReference type="SUPFAM" id="SSF46785">
    <property type="entry name" value="Winged helix' DNA-binding domain"/>
    <property type="match status" value="1"/>
</dbReference>
<evidence type="ECO:0000259" key="5">
    <source>
        <dbReference type="PROSITE" id="PS50931"/>
    </source>
</evidence>
<keyword evidence="7" id="KW-1185">Reference proteome</keyword>
<accession>A0ABN2N8Q5</accession>
<organism evidence="6 7">
    <name type="scientific">Pseudonocardia ailaonensis</name>
    <dbReference type="NCBI Taxonomy" id="367279"/>
    <lineage>
        <taxon>Bacteria</taxon>
        <taxon>Bacillati</taxon>
        <taxon>Actinomycetota</taxon>
        <taxon>Actinomycetes</taxon>
        <taxon>Pseudonocardiales</taxon>
        <taxon>Pseudonocardiaceae</taxon>
        <taxon>Pseudonocardia</taxon>
    </lineage>
</organism>
<comment type="caution">
    <text evidence="6">The sequence shown here is derived from an EMBL/GenBank/DDBJ whole genome shotgun (WGS) entry which is preliminary data.</text>
</comment>